<evidence type="ECO:0000313" key="1">
    <source>
        <dbReference type="EMBL" id="KAK4734422.1"/>
    </source>
</evidence>
<keyword evidence="2" id="KW-1185">Reference proteome</keyword>
<sequence>MSIIACNVRGTNQLYKHKEMKAFCRENNFILLAILENKVKEKRAPKIIKKLGDKWRWVANYNIDRRERIWVLRDYYIIEFRVDVVHQQFIFGY</sequence>
<proteinExistence type="predicted"/>
<protein>
    <submittedName>
        <fullName evidence="1">Uncharacterized protein</fullName>
    </submittedName>
</protein>
<dbReference type="EMBL" id="JAWPEI010000002">
    <property type="protein sequence ID" value="KAK4734422.1"/>
    <property type="molecule type" value="Genomic_DNA"/>
</dbReference>
<dbReference type="AlphaFoldDB" id="A0AAV9M945"/>
<reference evidence="1 2" key="1">
    <citation type="submission" date="2023-10" db="EMBL/GenBank/DDBJ databases">
        <title>Genome-Wide Identification Analysis in wild type Solanum Pinnatisectum Reveals Some Genes Defensing Phytophthora Infestans.</title>
        <authorList>
            <person name="Sun C."/>
        </authorList>
    </citation>
    <scope>NUCLEOTIDE SEQUENCE [LARGE SCALE GENOMIC DNA]</scope>
    <source>
        <strain evidence="1">LQN</strain>
        <tissue evidence="1">Leaf</tissue>
    </source>
</reference>
<gene>
    <name evidence="1" type="ORF">R3W88_008683</name>
</gene>
<evidence type="ECO:0000313" key="2">
    <source>
        <dbReference type="Proteomes" id="UP001311915"/>
    </source>
</evidence>
<organism evidence="1 2">
    <name type="scientific">Solanum pinnatisectum</name>
    <name type="common">tansyleaf nightshade</name>
    <dbReference type="NCBI Taxonomy" id="50273"/>
    <lineage>
        <taxon>Eukaryota</taxon>
        <taxon>Viridiplantae</taxon>
        <taxon>Streptophyta</taxon>
        <taxon>Embryophyta</taxon>
        <taxon>Tracheophyta</taxon>
        <taxon>Spermatophyta</taxon>
        <taxon>Magnoliopsida</taxon>
        <taxon>eudicotyledons</taxon>
        <taxon>Gunneridae</taxon>
        <taxon>Pentapetalae</taxon>
        <taxon>asterids</taxon>
        <taxon>lamiids</taxon>
        <taxon>Solanales</taxon>
        <taxon>Solanaceae</taxon>
        <taxon>Solanoideae</taxon>
        <taxon>Solaneae</taxon>
        <taxon>Solanum</taxon>
    </lineage>
</organism>
<accession>A0AAV9M945</accession>
<comment type="caution">
    <text evidence="1">The sequence shown here is derived from an EMBL/GenBank/DDBJ whole genome shotgun (WGS) entry which is preliminary data.</text>
</comment>
<name>A0AAV9M945_9SOLN</name>
<dbReference type="Proteomes" id="UP001311915">
    <property type="component" value="Unassembled WGS sequence"/>
</dbReference>